<dbReference type="SUPFAM" id="SSF51569">
    <property type="entry name" value="Aldolase"/>
    <property type="match status" value="1"/>
</dbReference>
<evidence type="ECO:0000313" key="14">
    <source>
        <dbReference type="EMBL" id="QHF14819.1"/>
    </source>
</evidence>
<dbReference type="EC" id="4.3.3.7" evidence="4 12"/>
<keyword evidence="9 12" id="KW-0456">Lyase</keyword>
<comment type="pathway">
    <text evidence="2 12">Amino-acid biosynthesis; L-lysine biosynthesis via DAP pathway; (S)-tetrahydrodipicolinate from L-aspartate: step 3/4.</text>
</comment>
<comment type="function">
    <text evidence="1 12">Catalyzes the condensation of (S)-aspartate-beta-semialdehyde [(S)-ASA] and pyruvate to 4-hydroxy-tetrahydrodipicolinate (HTPA).</text>
</comment>
<feature type="site" description="Part of a proton relay during catalysis" evidence="12">
    <location>
        <position position="53"/>
    </location>
</feature>
<keyword evidence="6 12" id="KW-0028">Amino-acid biosynthesis</keyword>
<evidence type="ECO:0000256" key="5">
    <source>
        <dbReference type="ARBA" id="ARBA00022490"/>
    </source>
</evidence>
<feature type="active site" description="Schiff-base intermediate with substrate" evidence="12">
    <location>
        <position position="170"/>
    </location>
</feature>
<evidence type="ECO:0000313" key="15">
    <source>
        <dbReference type="Proteomes" id="UP000035080"/>
    </source>
</evidence>
<evidence type="ECO:0000256" key="9">
    <source>
        <dbReference type="ARBA" id="ARBA00023239"/>
    </source>
</evidence>
<dbReference type="InterPro" id="IPR005263">
    <property type="entry name" value="DapA"/>
</dbReference>
<evidence type="ECO:0000256" key="2">
    <source>
        <dbReference type="ARBA" id="ARBA00005120"/>
    </source>
</evidence>
<evidence type="ECO:0000256" key="6">
    <source>
        <dbReference type="ARBA" id="ARBA00022605"/>
    </source>
</evidence>
<evidence type="ECO:0000256" key="10">
    <source>
        <dbReference type="ARBA" id="ARBA00023270"/>
    </source>
</evidence>
<feature type="binding site" evidence="12">
    <location>
        <position position="212"/>
    </location>
    <ligand>
        <name>pyruvate</name>
        <dbReference type="ChEBI" id="CHEBI:15361"/>
    </ligand>
</feature>
<dbReference type="PRINTS" id="PR00146">
    <property type="entry name" value="DHPICSNTHASE"/>
</dbReference>
<comment type="caution">
    <text evidence="12">Lacks conserved residue(s) required for the propagation of feature annotation.</text>
</comment>
<evidence type="ECO:0000256" key="13">
    <source>
        <dbReference type="PIRNR" id="PIRNR001365"/>
    </source>
</evidence>
<evidence type="ECO:0000256" key="7">
    <source>
        <dbReference type="ARBA" id="ARBA00022915"/>
    </source>
</evidence>
<dbReference type="SMART" id="SM01130">
    <property type="entry name" value="DHDPS"/>
    <property type="match status" value="1"/>
</dbReference>
<keyword evidence="8 12" id="KW-0457">Lysine biosynthesis</keyword>
<dbReference type="Gene3D" id="3.20.20.70">
    <property type="entry name" value="Aldolase class I"/>
    <property type="match status" value="1"/>
</dbReference>
<dbReference type="PIRSF" id="PIRSF001365">
    <property type="entry name" value="DHDPS"/>
    <property type="match status" value="1"/>
</dbReference>
<evidence type="ECO:0000256" key="3">
    <source>
        <dbReference type="ARBA" id="ARBA00007592"/>
    </source>
</evidence>
<protein>
    <recommendedName>
        <fullName evidence="4 12">4-hydroxy-tetrahydrodipicolinate synthase</fullName>
        <shortName evidence="12">HTPA synthase</shortName>
        <ecNumber evidence="4 12">4.3.3.7</ecNumber>
    </recommendedName>
</protein>
<evidence type="ECO:0000256" key="12">
    <source>
        <dbReference type="HAMAP-Rule" id="MF_00418"/>
    </source>
</evidence>
<evidence type="ECO:0000256" key="8">
    <source>
        <dbReference type="ARBA" id="ARBA00023154"/>
    </source>
</evidence>
<evidence type="ECO:0000256" key="4">
    <source>
        <dbReference type="ARBA" id="ARBA00012086"/>
    </source>
</evidence>
<dbReference type="CDD" id="cd00408">
    <property type="entry name" value="DHDPS-like"/>
    <property type="match status" value="1"/>
</dbReference>
<accession>A0ABX6HWG3</accession>
<evidence type="ECO:0000256" key="1">
    <source>
        <dbReference type="ARBA" id="ARBA00003294"/>
    </source>
</evidence>
<keyword evidence="7 12" id="KW-0220">Diaminopimelate biosynthesis</keyword>
<comment type="similarity">
    <text evidence="3 12 13">Belongs to the DapA family.</text>
</comment>
<keyword evidence="10 12" id="KW-0704">Schiff base</keyword>
<dbReference type="PROSITE" id="PS00666">
    <property type="entry name" value="DHDPS_2"/>
    <property type="match status" value="1"/>
</dbReference>
<dbReference type="PANTHER" id="PTHR12128:SF66">
    <property type="entry name" value="4-HYDROXY-2-OXOGLUTARATE ALDOLASE, MITOCHONDRIAL"/>
    <property type="match status" value="1"/>
</dbReference>
<feature type="active site" description="Proton donor/acceptor" evidence="12">
    <location>
        <position position="142"/>
    </location>
</feature>
<dbReference type="InterPro" id="IPR020625">
    <property type="entry name" value="Schiff_base-form_aldolases_AS"/>
</dbReference>
<dbReference type="InterPro" id="IPR013785">
    <property type="entry name" value="Aldolase_TIM"/>
</dbReference>
<dbReference type="HAMAP" id="MF_00418">
    <property type="entry name" value="DapA"/>
    <property type="match status" value="1"/>
</dbReference>
<comment type="catalytic activity">
    <reaction evidence="11 12">
        <text>L-aspartate 4-semialdehyde + pyruvate = (2S,4S)-4-hydroxy-2,3,4,5-tetrahydrodipicolinate + H2O + H(+)</text>
        <dbReference type="Rhea" id="RHEA:34171"/>
        <dbReference type="ChEBI" id="CHEBI:15361"/>
        <dbReference type="ChEBI" id="CHEBI:15377"/>
        <dbReference type="ChEBI" id="CHEBI:15378"/>
        <dbReference type="ChEBI" id="CHEBI:67139"/>
        <dbReference type="ChEBI" id="CHEBI:537519"/>
        <dbReference type="EC" id="4.3.3.7"/>
    </reaction>
</comment>
<name>A0ABX6HWG3_9BURK</name>
<sequence length="301" mass="32522">MDRDDFMTQHFHGVIPAMVTPFDANGHFDEARTRELIEGYLAAGVHGISVAGSQGEFYFLSFEEHVRLIEIAVQTVNGRVPVYAGTGAPSTRQSIALTQAAESIGADLALVITPYFVQPNDDELFGHFRAVAQATRLPVMIYNNPPRTAVDVSVGLFKRCMEVENIVGIKDSSGDLTQFAEYMRVGGKSTLGFCGRDTLFLSMLLHGGSGAISPAANVFPERVLKLYELARAGQWEAARAVHNVLAPLRAAWALGSFPVVIKEAMALVGRDAGPARGPIEGLPQARRAKLREVLETIQASA</sequence>
<reference evidence="14 15" key="1">
    <citation type="journal article" date="2015" name="Genome Announc.">
        <title>Genome Sequences of Two Pandoraea pnomenusa Isolates Recovered 11 Months Apart from a Cystic Fibrosis Patient.</title>
        <authorList>
            <person name="Ee R."/>
            <person name="Ambrose M."/>
            <person name="Lazenby J."/>
            <person name="Williams P."/>
            <person name="Chan K.G."/>
            <person name="Roddam L."/>
        </authorList>
    </citation>
    <scope>NUCLEOTIDE SEQUENCE [LARGE SCALE GENOMIC DNA]</scope>
    <source>
        <strain evidence="14 15">6399</strain>
    </source>
</reference>
<dbReference type="Proteomes" id="UP000035080">
    <property type="component" value="Chromosome"/>
</dbReference>
<dbReference type="NCBIfam" id="TIGR00674">
    <property type="entry name" value="dapA"/>
    <property type="match status" value="1"/>
</dbReference>
<proteinExistence type="inferred from homology"/>
<dbReference type="PANTHER" id="PTHR12128">
    <property type="entry name" value="DIHYDRODIPICOLINATE SYNTHASE"/>
    <property type="match status" value="1"/>
</dbReference>
<keyword evidence="5 12" id="KW-0963">Cytoplasm</keyword>
<keyword evidence="15" id="KW-1185">Reference proteome</keyword>
<evidence type="ECO:0000256" key="11">
    <source>
        <dbReference type="ARBA" id="ARBA00047836"/>
    </source>
</evidence>
<dbReference type="Pfam" id="PF00701">
    <property type="entry name" value="DHDPS"/>
    <property type="match status" value="1"/>
</dbReference>
<organism evidence="14 15">
    <name type="scientific">Pandoraea fibrosis</name>
    <dbReference type="NCBI Taxonomy" id="1891094"/>
    <lineage>
        <taxon>Bacteria</taxon>
        <taxon>Pseudomonadati</taxon>
        <taxon>Pseudomonadota</taxon>
        <taxon>Betaproteobacteria</taxon>
        <taxon>Burkholderiales</taxon>
        <taxon>Burkholderiaceae</taxon>
        <taxon>Pandoraea</taxon>
    </lineage>
</organism>
<dbReference type="GO" id="GO:0008840">
    <property type="term" value="F:4-hydroxy-tetrahydrodipicolinate synthase activity"/>
    <property type="evidence" value="ECO:0007669"/>
    <property type="project" value="UniProtKB-EC"/>
</dbReference>
<comment type="caution">
    <text evidence="12">Was originally thought to be a dihydrodipicolinate synthase (DHDPS), catalyzing the condensation of (S)-aspartate-beta-semialdehyde [(S)-ASA] and pyruvate to dihydrodipicolinate (DHDP). However, it was shown in E.coli that the product of the enzymatic reaction is not dihydrodipicolinate but in fact (4S)-4-hydroxy-2,3,4,5-tetrahydro-(2S)-dipicolinic acid (HTPA), and that the consecutive dehydration reaction leading to DHDP is not spontaneous but catalyzed by DapB.</text>
</comment>
<dbReference type="InterPro" id="IPR002220">
    <property type="entry name" value="DapA-like"/>
</dbReference>
<comment type="subcellular location">
    <subcellularLocation>
        <location evidence="12">Cytoplasm</location>
    </subcellularLocation>
</comment>
<comment type="subunit">
    <text evidence="12">Homotetramer; dimer of dimers.</text>
</comment>
<dbReference type="EMBL" id="CP047385">
    <property type="protein sequence ID" value="QHF14819.1"/>
    <property type="molecule type" value="Genomic_DNA"/>
</dbReference>
<gene>
    <name evidence="12 14" type="primary">dapA</name>
    <name evidence="14" type="ORF">PI93_020770</name>
</gene>